<dbReference type="GO" id="GO:0046872">
    <property type="term" value="F:metal ion binding"/>
    <property type="evidence" value="ECO:0007669"/>
    <property type="project" value="UniProtKB-KW"/>
</dbReference>
<proteinExistence type="predicted"/>
<sequence length="295" mass="32353">MNRRLIVICTSILLLGLVACNNSTKNGNTASPASSPQTSAAASPETSSSASASSSPATETDAQPPESGESNETPDGTAIAKAYKMNKNYFIVPIDKTKTDNKIVLLTFDDGPKAPETLDPLLDTLDKHNAKAIFFVNGYRVKAHPELLKEIDDRGQVIGNHSWDHIELGKEKAPKIEKQIADVQTIIEELTGKTPIFFRPPHASANEDVHRIAKEKGLLYMTWSNGSLDWDMKNIPEAKRPQAIIDNVMKQLHPGSNILMHELPWTAKTLDNLLTQLEQKGYSFVDPNAIDTTLS</sequence>
<accession>A0A494Y2X7</accession>
<feature type="compositionally biased region" description="Low complexity" evidence="3">
    <location>
        <begin position="29"/>
        <end position="60"/>
    </location>
</feature>
<dbReference type="OrthoDB" id="9806342at2"/>
<dbReference type="CDD" id="cd10917">
    <property type="entry name" value="CE4_NodB_like_6s_7s"/>
    <property type="match status" value="1"/>
</dbReference>
<gene>
    <name evidence="6" type="ORF">D7Z26_03630</name>
</gene>
<evidence type="ECO:0000313" key="6">
    <source>
        <dbReference type="EMBL" id="RKP57086.1"/>
    </source>
</evidence>
<name>A0A494Y2X7_9BACL</name>
<dbReference type="EMBL" id="RBZM01000002">
    <property type="protein sequence ID" value="RKP57086.1"/>
    <property type="molecule type" value="Genomic_DNA"/>
</dbReference>
<evidence type="ECO:0000256" key="1">
    <source>
        <dbReference type="ARBA" id="ARBA00022723"/>
    </source>
</evidence>
<dbReference type="PROSITE" id="PS51677">
    <property type="entry name" value="NODB"/>
    <property type="match status" value="1"/>
</dbReference>
<evidence type="ECO:0000256" key="3">
    <source>
        <dbReference type="SAM" id="MobiDB-lite"/>
    </source>
</evidence>
<dbReference type="Proteomes" id="UP000282076">
    <property type="component" value="Unassembled WGS sequence"/>
</dbReference>
<dbReference type="GO" id="GO:0005975">
    <property type="term" value="P:carbohydrate metabolic process"/>
    <property type="evidence" value="ECO:0007669"/>
    <property type="project" value="InterPro"/>
</dbReference>
<dbReference type="PANTHER" id="PTHR10587:SF133">
    <property type="entry name" value="CHITIN DEACETYLASE 1-RELATED"/>
    <property type="match status" value="1"/>
</dbReference>
<dbReference type="PROSITE" id="PS51257">
    <property type="entry name" value="PROKAR_LIPOPROTEIN"/>
    <property type="match status" value="1"/>
</dbReference>
<dbReference type="SUPFAM" id="SSF88713">
    <property type="entry name" value="Glycoside hydrolase/deacetylase"/>
    <property type="match status" value="1"/>
</dbReference>
<dbReference type="InterPro" id="IPR050248">
    <property type="entry name" value="Polysacc_deacetylase_ArnD"/>
</dbReference>
<keyword evidence="4" id="KW-0732">Signal</keyword>
<reference evidence="6 7" key="1">
    <citation type="submission" date="2018-10" db="EMBL/GenBank/DDBJ databases">
        <title>Cohnella sp. M2MS4P-1, whole genome shotgun sequence.</title>
        <authorList>
            <person name="Tuo L."/>
        </authorList>
    </citation>
    <scope>NUCLEOTIDE SEQUENCE [LARGE SCALE GENOMIC DNA]</scope>
    <source>
        <strain evidence="6 7">M2MS4P-1</strain>
    </source>
</reference>
<comment type="caution">
    <text evidence="6">The sequence shown here is derived from an EMBL/GenBank/DDBJ whole genome shotgun (WGS) entry which is preliminary data.</text>
</comment>
<organism evidence="6 7">
    <name type="scientific">Cohnella endophytica</name>
    <dbReference type="NCBI Taxonomy" id="2419778"/>
    <lineage>
        <taxon>Bacteria</taxon>
        <taxon>Bacillati</taxon>
        <taxon>Bacillota</taxon>
        <taxon>Bacilli</taxon>
        <taxon>Bacillales</taxon>
        <taxon>Paenibacillaceae</taxon>
        <taxon>Cohnella</taxon>
    </lineage>
</organism>
<dbReference type="RefSeq" id="WP_120974701.1">
    <property type="nucleotide sequence ID" value="NZ_RBZM01000002.1"/>
</dbReference>
<feature type="signal peptide" evidence="4">
    <location>
        <begin position="1"/>
        <end position="19"/>
    </location>
</feature>
<evidence type="ECO:0000256" key="2">
    <source>
        <dbReference type="ARBA" id="ARBA00022801"/>
    </source>
</evidence>
<feature type="region of interest" description="Disordered" evidence="3">
    <location>
        <begin position="26"/>
        <end position="75"/>
    </location>
</feature>
<dbReference type="Pfam" id="PF01522">
    <property type="entry name" value="Polysacc_deac_1"/>
    <property type="match status" value="1"/>
</dbReference>
<evidence type="ECO:0000256" key="4">
    <source>
        <dbReference type="SAM" id="SignalP"/>
    </source>
</evidence>
<keyword evidence="7" id="KW-1185">Reference proteome</keyword>
<evidence type="ECO:0000259" key="5">
    <source>
        <dbReference type="PROSITE" id="PS51677"/>
    </source>
</evidence>
<feature type="domain" description="NodB homology" evidence="5">
    <location>
        <begin position="102"/>
        <end position="285"/>
    </location>
</feature>
<dbReference type="GO" id="GO:0016020">
    <property type="term" value="C:membrane"/>
    <property type="evidence" value="ECO:0007669"/>
    <property type="project" value="TreeGrafter"/>
</dbReference>
<keyword evidence="1" id="KW-0479">Metal-binding</keyword>
<evidence type="ECO:0000313" key="7">
    <source>
        <dbReference type="Proteomes" id="UP000282076"/>
    </source>
</evidence>
<dbReference type="InterPro" id="IPR011330">
    <property type="entry name" value="Glyco_hydro/deAcase_b/a-brl"/>
</dbReference>
<dbReference type="AlphaFoldDB" id="A0A494Y2X7"/>
<dbReference type="InterPro" id="IPR002509">
    <property type="entry name" value="NODB_dom"/>
</dbReference>
<dbReference type="PANTHER" id="PTHR10587">
    <property type="entry name" value="GLYCOSYL TRANSFERASE-RELATED"/>
    <property type="match status" value="1"/>
</dbReference>
<keyword evidence="2" id="KW-0378">Hydrolase</keyword>
<dbReference type="GO" id="GO:0016810">
    <property type="term" value="F:hydrolase activity, acting on carbon-nitrogen (but not peptide) bonds"/>
    <property type="evidence" value="ECO:0007669"/>
    <property type="project" value="InterPro"/>
</dbReference>
<dbReference type="Gene3D" id="3.20.20.370">
    <property type="entry name" value="Glycoside hydrolase/deacetylase"/>
    <property type="match status" value="1"/>
</dbReference>
<feature type="chain" id="PRO_5038829978" evidence="4">
    <location>
        <begin position="20"/>
        <end position="295"/>
    </location>
</feature>
<protein>
    <submittedName>
        <fullName evidence="6">Polysaccharide deacetylase family protein</fullName>
    </submittedName>
</protein>